<evidence type="ECO:0000313" key="2">
    <source>
        <dbReference type="EMBL" id="MEK6464646.1"/>
    </source>
</evidence>
<feature type="domain" description="ABM" evidence="1">
    <location>
        <begin position="2"/>
        <end position="92"/>
    </location>
</feature>
<dbReference type="RefSeq" id="WP_346108015.1">
    <property type="nucleotide sequence ID" value="NZ_BAAAOD010000083.1"/>
</dbReference>
<dbReference type="PROSITE" id="PS51725">
    <property type="entry name" value="ABM"/>
    <property type="match status" value="1"/>
</dbReference>
<proteinExistence type="predicted"/>
<reference evidence="2 3" key="1">
    <citation type="submission" date="2024-03" db="EMBL/GenBank/DDBJ databases">
        <title>Draft genome sequence of Pseudonocardia carboxydivorans JCM 14827.</title>
        <authorList>
            <person name="Duangmal K."/>
        </authorList>
    </citation>
    <scope>NUCLEOTIDE SEQUENCE [LARGE SCALE GENOMIC DNA]</scope>
    <source>
        <strain evidence="2 3">JCM 14827</strain>
    </source>
</reference>
<gene>
    <name evidence="2" type="ORF">WG925_12950</name>
</gene>
<sequence>MLIVAGHLLTDPADRDALVAEGTRAVALARSAPGCLDFALTADTLDRARVNVFERWASEEELLAFRGSGPDGDTAARILGADVRRYAISSVGDA</sequence>
<evidence type="ECO:0000259" key="1">
    <source>
        <dbReference type="PROSITE" id="PS51725"/>
    </source>
</evidence>
<dbReference type="GO" id="GO:0004497">
    <property type="term" value="F:monooxygenase activity"/>
    <property type="evidence" value="ECO:0007669"/>
    <property type="project" value="UniProtKB-KW"/>
</dbReference>
<dbReference type="InterPro" id="IPR007138">
    <property type="entry name" value="ABM_dom"/>
</dbReference>
<dbReference type="Pfam" id="PF03992">
    <property type="entry name" value="ABM"/>
    <property type="match status" value="1"/>
</dbReference>
<dbReference type="SUPFAM" id="SSF54909">
    <property type="entry name" value="Dimeric alpha+beta barrel"/>
    <property type="match status" value="1"/>
</dbReference>
<dbReference type="Proteomes" id="UP001367513">
    <property type="component" value="Unassembled WGS sequence"/>
</dbReference>
<protein>
    <submittedName>
        <fullName evidence="2">Antibiotic biosynthesis monooxygenase family protein</fullName>
    </submittedName>
</protein>
<accession>A0ABU9AE10</accession>
<dbReference type="Gene3D" id="3.30.70.100">
    <property type="match status" value="1"/>
</dbReference>
<name>A0ABU9AE10_PSEA5</name>
<keyword evidence="2" id="KW-0560">Oxidoreductase</keyword>
<keyword evidence="3" id="KW-1185">Reference proteome</keyword>
<evidence type="ECO:0000313" key="3">
    <source>
        <dbReference type="Proteomes" id="UP001367513"/>
    </source>
</evidence>
<dbReference type="EMBL" id="JBBPIX010000006">
    <property type="protein sequence ID" value="MEK6464646.1"/>
    <property type="molecule type" value="Genomic_DNA"/>
</dbReference>
<keyword evidence="2" id="KW-0503">Monooxygenase</keyword>
<organism evidence="2 3">
    <name type="scientific">Pseudonocardia alni subsp. carboxydivorans</name>
    <dbReference type="NCBI Taxonomy" id="415010"/>
    <lineage>
        <taxon>Bacteria</taxon>
        <taxon>Bacillati</taxon>
        <taxon>Actinomycetota</taxon>
        <taxon>Actinomycetes</taxon>
        <taxon>Pseudonocardiales</taxon>
        <taxon>Pseudonocardiaceae</taxon>
        <taxon>Pseudonocardia</taxon>
    </lineage>
</organism>
<dbReference type="InterPro" id="IPR011008">
    <property type="entry name" value="Dimeric_a/b-barrel"/>
</dbReference>
<comment type="caution">
    <text evidence="2">The sequence shown here is derived from an EMBL/GenBank/DDBJ whole genome shotgun (WGS) entry which is preliminary data.</text>
</comment>